<reference evidence="5 6" key="1">
    <citation type="submission" date="2018-08" db="EMBL/GenBank/DDBJ databases">
        <title>Actinomadura jelena sp. nov., a novel Actinomycete isolated from soil in Chad.</title>
        <authorList>
            <person name="Shi L."/>
        </authorList>
    </citation>
    <scope>NUCLEOTIDE SEQUENCE [LARGE SCALE GENOMIC DNA]</scope>
    <source>
        <strain evidence="5 6">NEAU-G17</strain>
    </source>
</reference>
<evidence type="ECO:0000256" key="1">
    <source>
        <dbReference type="ARBA" id="ARBA00010928"/>
    </source>
</evidence>
<keyword evidence="6" id="KW-1185">Reference proteome</keyword>
<comment type="caution">
    <text evidence="5">The sequence shown here is derived from an EMBL/GenBank/DDBJ whole genome shotgun (WGS) entry which is preliminary data.</text>
</comment>
<dbReference type="InterPro" id="IPR036291">
    <property type="entry name" value="NAD(P)-bd_dom_sf"/>
</dbReference>
<dbReference type="PANTHER" id="PTHR22604:SF105">
    <property type="entry name" value="TRANS-1,2-DIHYDROBENZENE-1,2-DIOL DEHYDROGENASE"/>
    <property type="match status" value="1"/>
</dbReference>
<dbReference type="AlphaFoldDB" id="A0A372JEY9"/>
<gene>
    <name evidence="5" type="ORF">DZF91_27035</name>
</gene>
<dbReference type="Gene3D" id="3.40.50.720">
    <property type="entry name" value="NAD(P)-binding Rossmann-like Domain"/>
    <property type="match status" value="1"/>
</dbReference>
<dbReference type="InterPro" id="IPR050984">
    <property type="entry name" value="Gfo/Idh/MocA_domain"/>
</dbReference>
<protein>
    <submittedName>
        <fullName evidence="5">Gfo/Idh/MocA family oxidoreductase</fullName>
    </submittedName>
</protein>
<dbReference type="EMBL" id="QURH01000768">
    <property type="protein sequence ID" value="RFU38562.1"/>
    <property type="molecule type" value="Genomic_DNA"/>
</dbReference>
<evidence type="ECO:0000259" key="3">
    <source>
        <dbReference type="Pfam" id="PF01408"/>
    </source>
</evidence>
<name>A0A372JEY9_9ACTN</name>
<dbReference type="SUPFAM" id="SSF55347">
    <property type="entry name" value="Glyceraldehyde-3-phosphate dehydrogenase-like, C-terminal domain"/>
    <property type="match status" value="1"/>
</dbReference>
<evidence type="ECO:0000256" key="2">
    <source>
        <dbReference type="ARBA" id="ARBA00023002"/>
    </source>
</evidence>
<keyword evidence="2" id="KW-0560">Oxidoreductase</keyword>
<dbReference type="SUPFAM" id="SSF51735">
    <property type="entry name" value="NAD(P)-binding Rossmann-fold domains"/>
    <property type="match status" value="1"/>
</dbReference>
<dbReference type="Proteomes" id="UP000261811">
    <property type="component" value="Unassembled WGS sequence"/>
</dbReference>
<accession>A0A372JEY9</accession>
<dbReference type="Pfam" id="PF22725">
    <property type="entry name" value="GFO_IDH_MocA_C3"/>
    <property type="match status" value="1"/>
</dbReference>
<dbReference type="Gene3D" id="3.30.360.10">
    <property type="entry name" value="Dihydrodipicolinate Reductase, domain 2"/>
    <property type="match status" value="1"/>
</dbReference>
<dbReference type="GO" id="GO:0016491">
    <property type="term" value="F:oxidoreductase activity"/>
    <property type="evidence" value="ECO:0007669"/>
    <property type="project" value="UniProtKB-KW"/>
</dbReference>
<dbReference type="GO" id="GO:0000166">
    <property type="term" value="F:nucleotide binding"/>
    <property type="evidence" value="ECO:0007669"/>
    <property type="project" value="InterPro"/>
</dbReference>
<organism evidence="5 6">
    <name type="scientific">Actinomadura logoneensis</name>
    <dbReference type="NCBI Taxonomy" id="2293572"/>
    <lineage>
        <taxon>Bacteria</taxon>
        <taxon>Bacillati</taxon>
        <taxon>Actinomycetota</taxon>
        <taxon>Actinomycetes</taxon>
        <taxon>Streptosporangiales</taxon>
        <taxon>Thermomonosporaceae</taxon>
        <taxon>Actinomadura</taxon>
    </lineage>
</organism>
<comment type="similarity">
    <text evidence="1">Belongs to the Gfo/Idh/MocA family.</text>
</comment>
<evidence type="ECO:0000259" key="4">
    <source>
        <dbReference type="Pfam" id="PF22725"/>
    </source>
</evidence>
<dbReference type="InterPro" id="IPR055170">
    <property type="entry name" value="GFO_IDH_MocA-like_dom"/>
</dbReference>
<evidence type="ECO:0000313" key="5">
    <source>
        <dbReference type="EMBL" id="RFU38562.1"/>
    </source>
</evidence>
<proteinExistence type="inferred from homology"/>
<feature type="domain" description="Gfo/Idh/MocA-like oxidoreductase N-terminal" evidence="3">
    <location>
        <begin position="1"/>
        <end position="118"/>
    </location>
</feature>
<dbReference type="PANTHER" id="PTHR22604">
    <property type="entry name" value="OXIDOREDUCTASES"/>
    <property type="match status" value="1"/>
</dbReference>
<feature type="domain" description="GFO/IDH/MocA-like oxidoreductase" evidence="4">
    <location>
        <begin position="129"/>
        <end position="250"/>
    </location>
</feature>
<sequence length="338" mass="36080">MRIGVLGCAGIAARQVLPALAGMPDAVLTAVASRSAGRAREFADRFGGTPVHGYAALLDRDDVDAVYIPLPAALHAEWTERALRAGRHVLVEKPLTTSHGRTARLAALARSLGLRLMENRMFAHHPQHARVRELIADGAIGEPRSLTAALAFPPRPADDIRYVPELGGGALLDIGYYPVQAAMMLLPGRLEVAGAVLHHDARTGVDTGGDVLLRAEGATRGEGGAAAHLTFGFRHAYRSRYEVWGSSGRIILDRAFTPPATWQPVLRIEQQDREERLTLPPANHYRAALECFVGAVREDGPERAALETALDDAVRCAALLDAVRAAAGLPASEPAPAL</sequence>
<evidence type="ECO:0000313" key="6">
    <source>
        <dbReference type="Proteomes" id="UP000261811"/>
    </source>
</evidence>
<dbReference type="InterPro" id="IPR000683">
    <property type="entry name" value="Gfo/Idh/MocA-like_OxRdtase_N"/>
</dbReference>
<dbReference type="Pfam" id="PF01408">
    <property type="entry name" value="GFO_IDH_MocA"/>
    <property type="match status" value="1"/>
</dbReference>
<dbReference type="OrthoDB" id="9815825at2"/>